<evidence type="ECO:0000256" key="1">
    <source>
        <dbReference type="HAMAP-Rule" id="MF_00652"/>
    </source>
</evidence>
<keyword evidence="3" id="KW-1185">Reference proteome</keyword>
<dbReference type="PANTHER" id="PTHR30283">
    <property type="entry name" value="PEROXIDE STRESS RESPONSE PROTEIN YAAA"/>
    <property type="match status" value="1"/>
</dbReference>
<dbReference type="HAMAP" id="MF_00652">
    <property type="entry name" value="UPF0246"/>
    <property type="match status" value="1"/>
</dbReference>
<dbReference type="InterPro" id="IPR005583">
    <property type="entry name" value="YaaA"/>
</dbReference>
<gene>
    <name evidence="2" type="ORF">SAMN02745220_01409</name>
</gene>
<dbReference type="Proteomes" id="UP000184603">
    <property type="component" value="Unassembled WGS sequence"/>
</dbReference>
<evidence type="ECO:0000313" key="2">
    <source>
        <dbReference type="EMBL" id="SHO46290.1"/>
    </source>
</evidence>
<name>A0A1M7Y3A4_9BACT</name>
<reference evidence="2 3" key="1">
    <citation type="submission" date="2016-12" db="EMBL/GenBank/DDBJ databases">
        <authorList>
            <person name="Song W.-J."/>
            <person name="Kurnit D.M."/>
        </authorList>
    </citation>
    <scope>NUCLEOTIDE SEQUENCE [LARGE SCALE GENOMIC DNA]</scope>
    <source>
        <strain evidence="2 3">DSM 18488</strain>
    </source>
</reference>
<dbReference type="GO" id="GO:0033194">
    <property type="term" value="P:response to hydroperoxide"/>
    <property type="evidence" value="ECO:0007669"/>
    <property type="project" value="TreeGrafter"/>
</dbReference>
<sequence length="254" mass="29442">MLLITAPSKTQNRIDRYLSFFTEPSFFSKSTSLIDQLKAYSVTDLCHLMKISRTLGESTHQRIADFRPPLTLENSRQALFTFQGDAYESLTPATYTEKQLRHAQRHLRILSGLYGILRPLDLMFSYRLEMGCKITGKGWNNLYQFWGDTITDSINFDCKDHPDPTVINLASNEYSRVINMKKLLSRPVTITFQQKKGDGYATIPIHSKRARGLMIHYVIINGLTHAEQLQQFNLGEYSFHEELSTADNWFFRRK</sequence>
<proteinExistence type="inferred from homology"/>
<dbReference type="STRING" id="1121416.SAMN02745220_01409"/>
<dbReference type="PANTHER" id="PTHR30283:SF4">
    <property type="entry name" value="PEROXIDE STRESS RESISTANCE PROTEIN YAAA"/>
    <property type="match status" value="1"/>
</dbReference>
<dbReference type="EMBL" id="FRFE01000005">
    <property type="protein sequence ID" value="SHO46290.1"/>
    <property type="molecule type" value="Genomic_DNA"/>
</dbReference>
<dbReference type="AlphaFoldDB" id="A0A1M7Y3A4"/>
<dbReference type="RefSeq" id="WP_073612747.1">
    <property type="nucleotide sequence ID" value="NZ_FRFE01000005.1"/>
</dbReference>
<evidence type="ECO:0000313" key="3">
    <source>
        <dbReference type="Proteomes" id="UP000184603"/>
    </source>
</evidence>
<dbReference type="GO" id="GO:0005829">
    <property type="term" value="C:cytosol"/>
    <property type="evidence" value="ECO:0007669"/>
    <property type="project" value="TreeGrafter"/>
</dbReference>
<protein>
    <recommendedName>
        <fullName evidence="1">UPF0246 protein SAMN02745220_01409</fullName>
    </recommendedName>
</protein>
<accession>A0A1M7Y3A4</accession>
<comment type="similarity">
    <text evidence="1">Belongs to the UPF0246 family.</text>
</comment>
<dbReference type="Pfam" id="PF03883">
    <property type="entry name" value="H2O2_YaaD"/>
    <property type="match status" value="1"/>
</dbReference>
<organism evidence="2 3">
    <name type="scientific">Desulfopila aestuarii DSM 18488</name>
    <dbReference type="NCBI Taxonomy" id="1121416"/>
    <lineage>
        <taxon>Bacteria</taxon>
        <taxon>Pseudomonadati</taxon>
        <taxon>Thermodesulfobacteriota</taxon>
        <taxon>Desulfobulbia</taxon>
        <taxon>Desulfobulbales</taxon>
        <taxon>Desulfocapsaceae</taxon>
        <taxon>Desulfopila</taxon>
    </lineage>
</organism>
<dbReference type="OrthoDB" id="9777133at2"/>